<gene>
    <name evidence="5" type="ORF">PILCRDRAFT_558310</name>
</gene>
<dbReference type="Proteomes" id="UP000054166">
    <property type="component" value="Unassembled WGS sequence"/>
</dbReference>
<dbReference type="Gene3D" id="3.50.50.60">
    <property type="entry name" value="FAD/NAD(P)-binding domain"/>
    <property type="match status" value="1"/>
</dbReference>
<organism evidence="5 6">
    <name type="scientific">Piloderma croceum (strain F 1598)</name>
    <dbReference type="NCBI Taxonomy" id="765440"/>
    <lineage>
        <taxon>Eukaryota</taxon>
        <taxon>Fungi</taxon>
        <taxon>Dikarya</taxon>
        <taxon>Basidiomycota</taxon>
        <taxon>Agaricomycotina</taxon>
        <taxon>Agaricomycetes</taxon>
        <taxon>Agaricomycetidae</taxon>
        <taxon>Atheliales</taxon>
        <taxon>Atheliaceae</taxon>
        <taxon>Piloderma</taxon>
    </lineage>
</organism>
<dbReference type="InParanoid" id="A0A0C3FIA5"/>
<name>A0A0C3FIA5_PILCF</name>
<evidence type="ECO:0000256" key="2">
    <source>
        <dbReference type="ARBA" id="ARBA00010790"/>
    </source>
</evidence>
<comment type="similarity">
    <text evidence="2">Belongs to the GMC oxidoreductase family.</text>
</comment>
<dbReference type="PANTHER" id="PTHR11552:SF138">
    <property type="entry name" value="DEHYDROGENASE PKFF-RELATED"/>
    <property type="match status" value="1"/>
</dbReference>
<dbReference type="EMBL" id="KN833009">
    <property type="protein sequence ID" value="KIM79501.1"/>
    <property type="molecule type" value="Genomic_DNA"/>
</dbReference>
<dbReference type="InterPro" id="IPR036188">
    <property type="entry name" value="FAD/NAD-bd_sf"/>
</dbReference>
<dbReference type="PANTHER" id="PTHR11552">
    <property type="entry name" value="GLUCOSE-METHANOL-CHOLINE GMC OXIDOREDUCTASE"/>
    <property type="match status" value="1"/>
</dbReference>
<reference evidence="5 6" key="1">
    <citation type="submission" date="2014-04" db="EMBL/GenBank/DDBJ databases">
        <authorList>
            <consortium name="DOE Joint Genome Institute"/>
            <person name="Kuo A."/>
            <person name="Tarkka M."/>
            <person name="Buscot F."/>
            <person name="Kohler A."/>
            <person name="Nagy L.G."/>
            <person name="Floudas D."/>
            <person name="Copeland A."/>
            <person name="Barry K.W."/>
            <person name="Cichocki N."/>
            <person name="Veneault-Fourrey C."/>
            <person name="LaButti K."/>
            <person name="Lindquist E.A."/>
            <person name="Lipzen A."/>
            <person name="Lundell T."/>
            <person name="Morin E."/>
            <person name="Murat C."/>
            <person name="Sun H."/>
            <person name="Tunlid A."/>
            <person name="Henrissat B."/>
            <person name="Grigoriev I.V."/>
            <person name="Hibbett D.S."/>
            <person name="Martin F."/>
            <person name="Nordberg H.P."/>
            <person name="Cantor M.N."/>
            <person name="Hua S.X."/>
        </authorList>
    </citation>
    <scope>NUCLEOTIDE SEQUENCE [LARGE SCALE GENOMIC DNA]</scope>
    <source>
        <strain evidence="5 6">F 1598</strain>
    </source>
</reference>
<evidence type="ECO:0000256" key="1">
    <source>
        <dbReference type="ARBA" id="ARBA00001974"/>
    </source>
</evidence>
<dbReference type="SUPFAM" id="SSF51905">
    <property type="entry name" value="FAD/NAD(P)-binding domain"/>
    <property type="match status" value="1"/>
</dbReference>
<dbReference type="InterPro" id="IPR007867">
    <property type="entry name" value="GMC_OxRtase_C"/>
</dbReference>
<protein>
    <recommendedName>
        <fullName evidence="4">Glucose-methanol-choline oxidoreductase C-terminal domain-containing protein</fullName>
    </recommendedName>
</protein>
<dbReference type="HOGENOM" id="CLU_2543385_0_0_1"/>
<dbReference type="Pfam" id="PF05199">
    <property type="entry name" value="GMC_oxred_C"/>
    <property type="match status" value="1"/>
</dbReference>
<feature type="region of interest" description="Disordered" evidence="3">
    <location>
        <begin position="62"/>
        <end position="83"/>
    </location>
</feature>
<dbReference type="GO" id="GO:0044550">
    <property type="term" value="P:secondary metabolite biosynthetic process"/>
    <property type="evidence" value="ECO:0007669"/>
    <property type="project" value="TreeGrafter"/>
</dbReference>
<dbReference type="OrthoDB" id="269227at2759"/>
<evidence type="ECO:0000259" key="4">
    <source>
        <dbReference type="Pfam" id="PF05199"/>
    </source>
</evidence>
<evidence type="ECO:0000313" key="6">
    <source>
        <dbReference type="Proteomes" id="UP000054166"/>
    </source>
</evidence>
<sequence>MQPRSNSGVLDPYLRVYVVNGIRVVDASSFPSLLPGHPQSVVYILAERAAYFLKLARNANMTTTPRTTPAGDPELSYSGPIKS</sequence>
<dbReference type="STRING" id="765440.A0A0C3FIA5"/>
<evidence type="ECO:0000256" key="3">
    <source>
        <dbReference type="SAM" id="MobiDB-lite"/>
    </source>
</evidence>
<dbReference type="GO" id="GO:0016614">
    <property type="term" value="F:oxidoreductase activity, acting on CH-OH group of donors"/>
    <property type="evidence" value="ECO:0007669"/>
    <property type="project" value="InterPro"/>
</dbReference>
<dbReference type="AlphaFoldDB" id="A0A0C3FIA5"/>
<reference evidence="6" key="2">
    <citation type="submission" date="2015-01" db="EMBL/GenBank/DDBJ databases">
        <title>Evolutionary Origins and Diversification of the Mycorrhizal Mutualists.</title>
        <authorList>
            <consortium name="DOE Joint Genome Institute"/>
            <consortium name="Mycorrhizal Genomics Consortium"/>
            <person name="Kohler A."/>
            <person name="Kuo A."/>
            <person name="Nagy L.G."/>
            <person name="Floudas D."/>
            <person name="Copeland A."/>
            <person name="Barry K.W."/>
            <person name="Cichocki N."/>
            <person name="Veneault-Fourrey C."/>
            <person name="LaButti K."/>
            <person name="Lindquist E.A."/>
            <person name="Lipzen A."/>
            <person name="Lundell T."/>
            <person name="Morin E."/>
            <person name="Murat C."/>
            <person name="Riley R."/>
            <person name="Ohm R."/>
            <person name="Sun H."/>
            <person name="Tunlid A."/>
            <person name="Henrissat B."/>
            <person name="Grigoriev I.V."/>
            <person name="Hibbett D.S."/>
            <person name="Martin F."/>
        </authorList>
    </citation>
    <scope>NUCLEOTIDE SEQUENCE [LARGE SCALE GENOMIC DNA]</scope>
    <source>
        <strain evidence="6">F 1598</strain>
    </source>
</reference>
<dbReference type="GO" id="GO:0050660">
    <property type="term" value="F:flavin adenine dinucleotide binding"/>
    <property type="evidence" value="ECO:0007669"/>
    <property type="project" value="InterPro"/>
</dbReference>
<proteinExistence type="inferred from homology"/>
<dbReference type="InterPro" id="IPR012132">
    <property type="entry name" value="GMC_OxRdtase"/>
</dbReference>
<comment type="cofactor">
    <cofactor evidence="1">
        <name>FAD</name>
        <dbReference type="ChEBI" id="CHEBI:57692"/>
    </cofactor>
</comment>
<accession>A0A0C3FIA5</accession>
<evidence type="ECO:0000313" key="5">
    <source>
        <dbReference type="EMBL" id="KIM79501.1"/>
    </source>
</evidence>
<feature type="domain" description="Glucose-methanol-choline oxidoreductase C-terminal" evidence="4">
    <location>
        <begin position="3"/>
        <end position="46"/>
    </location>
</feature>
<keyword evidence="6" id="KW-1185">Reference proteome</keyword>